<keyword evidence="7 11" id="KW-0297">G-protein coupled receptor</keyword>
<evidence type="ECO:0000313" key="13">
    <source>
        <dbReference type="Proteomes" id="UP000694923"/>
    </source>
</evidence>
<feature type="transmembrane region" description="Helical" evidence="11">
    <location>
        <begin position="58"/>
        <end position="80"/>
    </location>
</feature>
<keyword evidence="3 11" id="KW-1003">Cell membrane</keyword>
<dbReference type="RefSeq" id="XP_008592152.1">
    <property type="nucleotide sequence ID" value="XM_008593930.1"/>
</dbReference>
<evidence type="ECO:0000256" key="1">
    <source>
        <dbReference type="ARBA" id="ARBA00004651"/>
    </source>
</evidence>
<keyword evidence="8 11" id="KW-0472">Membrane</keyword>
<proteinExistence type="inferred from homology"/>
<name>A0ABM0SH11_GALVR</name>
<feature type="transmembrane region" description="Helical" evidence="11">
    <location>
        <begin position="20"/>
        <end position="46"/>
    </location>
</feature>
<dbReference type="Gene3D" id="1.20.1070.10">
    <property type="entry name" value="Rhodopsin 7-helix transmembrane proteins"/>
    <property type="match status" value="1"/>
</dbReference>
<reference evidence="14" key="1">
    <citation type="submission" date="2025-08" db="UniProtKB">
        <authorList>
            <consortium name="RefSeq"/>
        </authorList>
    </citation>
    <scope>IDENTIFICATION</scope>
</reference>
<evidence type="ECO:0000256" key="4">
    <source>
        <dbReference type="ARBA" id="ARBA00022507"/>
    </source>
</evidence>
<dbReference type="InterPro" id="IPR004072">
    <property type="entry name" value="Vmron_rcpt_1"/>
</dbReference>
<keyword evidence="4 11" id="KW-0589">Pheromone response</keyword>
<evidence type="ECO:0000256" key="6">
    <source>
        <dbReference type="ARBA" id="ARBA00022989"/>
    </source>
</evidence>
<keyword evidence="6 11" id="KW-1133">Transmembrane helix</keyword>
<dbReference type="Pfam" id="PF03402">
    <property type="entry name" value="V1R"/>
    <property type="match status" value="1"/>
</dbReference>
<protein>
    <recommendedName>
        <fullName evidence="11">Vomeronasal type-1 receptor</fullName>
    </recommendedName>
</protein>
<comment type="subcellular location">
    <subcellularLocation>
        <location evidence="1 11">Cell membrane</location>
        <topology evidence="1 11">Multi-pass membrane protein</topology>
    </subcellularLocation>
</comment>
<feature type="transmembrane region" description="Helical" evidence="11">
    <location>
        <begin position="268"/>
        <end position="289"/>
    </location>
</feature>
<dbReference type="PANTHER" id="PTHR24062">
    <property type="entry name" value="VOMERONASAL TYPE-1 RECEPTOR"/>
    <property type="match status" value="1"/>
</dbReference>
<keyword evidence="10 11" id="KW-0807">Transducer</keyword>
<feature type="transmembrane region" description="Helical" evidence="11">
    <location>
        <begin position="241"/>
        <end position="262"/>
    </location>
</feature>
<dbReference type="Proteomes" id="UP000694923">
    <property type="component" value="Unplaced"/>
</dbReference>
<keyword evidence="13" id="KW-1185">Reference proteome</keyword>
<feature type="transmembrane region" description="Helical" evidence="11">
    <location>
        <begin position="191"/>
        <end position="208"/>
    </location>
</feature>
<organism evidence="13 14">
    <name type="scientific">Galeopterus variegatus</name>
    <name type="common">Malayan flying lemur</name>
    <name type="synonym">Cynocephalus variegatus</name>
    <dbReference type="NCBI Taxonomy" id="482537"/>
    <lineage>
        <taxon>Eukaryota</taxon>
        <taxon>Metazoa</taxon>
        <taxon>Chordata</taxon>
        <taxon>Craniata</taxon>
        <taxon>Vertebrata</taxon>
        <taxon>Euteleostomi</taxon>
        <taxon>Mammalia</taxon>
        <taxon>Eutheria</taxon>
        <taxon>Euarchontoglires</taxon>
        <taxon>Dermoptera</taxon>
        <taxon>Cynocephalidae</taxon>
        <taxon>Galeopterus</taxon>
    </lineage>
</organism>
<dbReference type="GeneID" id="103609630"/>
<dbReference type="PROSITE" id="PS50262">
    <property type="entry name" value="G_PROTEIN_RECEP_F1_2"/>
    <property type="match status" value="1"/>
</dbReference>
<evidence type="ECO:0000256" key="9">
    <source>
        <dbReference type="ARBA" id="ARBA00023170"/>
    </source>
</evidence>
<feature type="domain" description="G-protein coupled receptors family 1 profile" evidence="12">
    <location>
        <begin position="27"/>
        <end position="287"/>
    </location>
</feature>
<evidence type="ECO:0000256" key="2">
    <source>
        <dbReference type="ARBA" id="ARBA00010663"/>
    </source>
</evidence>
<keyword evidence="9 11" id="KW-0675">Receptor</keyword>
<evidence type="ECO:0000256" key="7">
    <source>
        <dbReference type="ARBA" id="ARBA00023040"/>
    </source>
</evidence>
<dbReference type="InterPro" id="IPR017452">
    <property type="entry name" value="GPCR_Rhodpsn_7TM"/>
</dbReference>
<feature type="transmembrane region" description="Helical" evidence="11">
    <location>
        <begin position="92"/>
        <end position="115"/>
    </location>
</feature>
<accession>A0ABM0SH11</accession>
<feature type="transmembrane region" description="Helical" evidence="11">
    <location>
        <begin position="135"/>
        <end position="153"/>
    </location>
</feature>
<dbReference type="SUPFAM" id="SSF81321">
    <property type="entry name" value="Family A G protein-coupled receptor-like"/>
    <property type="match status" value="1"/>
</dbReference>
<evidence type="ECO:0000256" key="11">
    <source>
        <dbReference type="RuleBase" id="RU364061"/>
    </source>
</evidence>
<evidence type="ECO:0000313" key="14">
    <source>
        <dbReference type="RefSeq" id="XP_008592152.1"/>
    </source>
</evidence>
<comment type="similarity">
    <text evidence="2 11">Belongs to the G-protein coupled receptor 1 family.</text>
</comment>
<evidence type="ECO:0000256" key="10">
    <source>
        <dbReference type="ARBA" id="ARBA00023224"/>
    </source>
</evidence>
<evidence type="ECO:0000256" key="5">
    <source>
        <dbReference type="ARBA" id="ARBA00022692"/>
    </source>
</evidence>
<gene>
    <name evidence="14" type="primary">LOC103609630</name>
</gene>
<sequence>MSSQNNTLKTAGEVALMTIFLFQVWVGTLANVMVFFQNISPILFGLRLRPIQVILTHLAVANSLVLLSIGIPHMMVAFVLRNPLSSLGCKLVYYIHLVARGTTLCSTCVLSICRFLTLIPGRPDRLIFRGRTPKAMGPSCWMFSALMNIYVPMRVTGPQGTHNGTDTEGKWFCSSLSIGVSMVFLQSGHDVIFIGLMVWASGSMIFILQRHHQKVQHIHTTNHYHKCSPETRATHTILMQVVTFVSFYILHSIYAFYIIAFVDSHLCVLHVTKIITSCFPSVSPLLLIFRNPRPFSFRS</sequence>
<evidence type="ECO:0000259" key="12">
    <source>
        <dbReference type="PROSITE" id="PS50262"/>
    </source>
</evidence>
<keyword evidence="5 11" id="KW-0812">Transmembrane</keyword>
<evidence type="ECO:0000256" key="3">
    <source>
        <dbReference type="ARBA" id="ARBA00022475"/>
    </source>
</evidence>
<evidence type="ECO:0000256" key="8">
    <source>
        <dbReference type="ARBA" id="ARBA00023136"/>
    </source>
</evidence>